<organism evidence="4 5">
    <name type="scientific">Bdellovibrio bacteriovorus</name>
    <dbReference type="NCBI Taxonomy" id="959"/>
    <lineage>
        <taxon>Bacteria</taxon>
        <taxon>Pseudomonadati</taxon>
        <taxon>Bdellovibrionota</taxon>
        <taxon>Bdellovibrionia</taxon>
        <taxon>Bdellovibrionales</taxon>
        <taxon>Pseudobdellovibrionaceae</taxon>
        <taxon>Bdellovibrio</taxon>
    </lineage>
</organism>
<dbReference type="InterPro" id="IPR011250">
    <property type="entry name" value="OMP/PagP_B-barrel"/>
</dbReference>
<evidence type="ECO:0000259" key="3">
    <source>
        <dbReference type="Pfam" id="PF13505"/>
    </source>
</evidence>
<accession>A0A1Z3N9L3</accession>
<feature type="signal peptide" evidence="2">
    <location>
        <begin position="1"/>
        <end position="18"/>
    </location>
</feature>
<proteinExistence type="predicted"/>
<dbReference type="Pfam" id="PF13505">
    <property type="entry name" value="OMP_b-brl"/>
    <property type="match status" value="1"/>
</dbReference>
<dbReference type="InterPro" id="IPR030820">
    <property type="entry name" value="OMP_myx_plus_Proteobacteria"/>
</dbReference>
<dbReference type="Gene3D" id="2.40.160.20">
    <property type="match status" value="1"/>
</dbReference>
<protein>
    <submittedName>
        <fullName evidence="4">Outer membrane beta-barrel domain-containing protein</fullName>
    </submittedName>
</protein>
<evidence type="ECO:0000313" key="5">
    <source>
        <dbReference type="Proteomes" id="UP000197003"/>
    </source>
</evidence>
<feature type="chain" id="PRO_5012938627" evidence="2">
    <location>
        <begin position="19"/>
        <end position="254"/>
    </location>
</feature>
<dbReference type="EMBL" id="CP020946">
    <property type="protein sequence ID" value="ASD64137.1"/>
    <property type="molecule type" value="Genomic_DNA"/>
</dbReference>
<dbReference type="RefSeq" id="WP_088565621.1">
    <property type="nucleotide sequence ID" value="NZ_CP020946.1"/>
</dbReference>
<dbReference type="NCBIfam" id="TIGR04565">
    <property type="entry name" value="OMP_myx_plus"/>
    <property type="match status" value="1"/>
</dbReference>
<keyword evidence="1 2" id="KW-0732">Signal</keyword>
<evidence type="ECO:0000256" key="1">
    <source>
        <dbReference type="ARBA" id="ARBA00022729"/>
    </source>
</evidence>
<feature type="domain" description="Outer membrane protein beta-barrel" evidence="3">
    <location>
        <begin position="63"/>
        <end position="211"/>
    </location>
</feature>
<evidence type="ECO:0000256" key="2">
    <source>
        <dbReference type="SAM" id="SignalP"/>
    </source>
</evidence>
<sequence length="254" mass="28335">MLKKTILMFILTASQAFAQQAADSKADQRGSDKLDIKKLEQKYWAAKDDDFSVVQNRRYVKAERFYLTGAAGIPFNDPYSTGTIAGGSLGYFFNERWGLEGSYNSASLKDNDAVKQFVDTYGAIPDHNVLKSSYFLSGIWVPFYAKMSVVDKAIIYFDMGISFGVGSLNYEITQAEGNVSKDTMAYKLGVFQQIFFSEHFAIRADLVNTWSTQEKMKYYAPGTNVGGTVVGGQRDLGSETINDTSLMIGITYWH</sequence>
<evidence type="ECO:0000313" key="4">
    <source>
        <dbReference type="EMBL" id="ASD64137.1"/>
    </source>
</evidence>
<name>A0A1Z3N9L3_BDEBC</name>
<dbReference type="Proteomes" id="UP000197003">
    <property type="component" value="Chromosome"/>
</dbReference>
<dbReference type="AlphaFoldDB" id="A0A1Z3N9L3"/>
<dbReference type="SUPFAM" id="SSF56925">
    <property type="entry name" value="OMPA-like"/>
    <property type="match status" value="1"/>
</dbReference>
<gene>
    <name evidence="4" type="ORF">B9G79_11445</name>
</gene>
<dbReference type="OrthoDB" id="5290360at2"/>
<dbReference type="InterPro" id="IPR027385">
    <property type="entry name" value="Beta-barrel_OMP"/>
</dbReference>
<reference evidence="4 5" key="1">
    <citation type="submission" date="2017-04" db="EMBL/GenBank/DDBJ databases">
        <title>Whole genome sequence of Bdellovibrio bacteriovorus strain SSB218315.</title>
        <authorList>
            <person name="Oyedara O."/>
            <person name="Rodriguez-Perez M.A."/>
        </authorList>
    </citation>
    <scope>NUCLEOTIDE SEQUENCE [LARGE SCALE GENOMIC DNA]</scope>
    <source>
        <strain evidence="4 5">SSB218315</strain>
    </source>
</reference>